<dbReference type="InterPro" id="IPR000219">
    <property type="entry name" value="DH_dom"/>
</dbReference>
<evidence type="ECO:0000313" key="3">
    <source>
        <dbReference type="Proteomes" id="UP001347796"/>
    </source>
</evidence>
<dbReference type="AlphaFoldDB" id="A0AAN8KD28"/>
<keyword evidence="3" id="KW-1185">Reference proteome</keyword>
<organism evidence="2 3">
    <name type="scientific">Patella caerulea</name>
    <name type="common">Rayed Mediterranean limpet</name>
    <dbReference type="NCBI Taxonomy" id="87958"/>
    <lineage>
        <taxon>Eukaryota</taxon>
        <taxon>Metazoa</taxon>
        <taxon>Spiralia</taxon>
        <taxon>Lophotrochozoa</taxon>
        <taxon>Mollusca</taxon>
        <taxon>Gastropoda</taxon>
        <taxon>Patellogastropoda</taxon>
        <taxon>Patelloidea</taxon>
        <taxon>Patellidae</taxon>
        <taxon>Patella</taxon>
    </lineage>
</organism>
<feature type="domain" description="DH" evidence="1">
    <location>
        <begin position="1"/>
        <end position="124"/>
    </location>
</feature>
<dbReference type="Gene3D" id="1.20.900.10">
    <property type="entry name" value="Dbl homology (DH) domain"/>
    <property type="match status" value="1"/>
</dbReference>
<evidence type="ECO:0000313" key="2">
    <source>
        <dbReference type="EMBL" id="KAK6191099.1"/>
    </source>
</evidence>
<dbReference type="Proteomes" id="UP001347796">
    <property type="component" value="Unassembled WGS sequence"/>
</dbReference>
<accession>A0AAN8KD28</accession>
<comment type="caution">
    <text evidence="2">The sequence shown here is derived from an EMBL/GenBank/DDBJ whole genome shotgun (WGS) entry which is preliminary data.</text>
</comment>
<name>A0AAN8KD28_PATCE</name>
<dbReference type="SUPFAM" id="SSF48065">
    <property type="entry name" value="DBL homology domain (DH-domain)"/>
    <property type="match status" value="1"/>
</dbReference>
<reference evidence="2 3" key="1">
    <citation type="submission" date="2024-01" db="EMBL/GenBank/DDBJ databases">
        <title>The genome of the rayed Mediterranean limpet Patella caerulea (Linnaeus, 1758).</title>
        <authorList>
            <person name="Anh-Thu Weber A."/>
            <person name="Halstead-Nussloch G."/>
        </authorList>
    </citation>
    <scope>NUCLEOTIDE SEQUENCE [LARGE SCALE GENOMIC DNA]</scope>
    <source>
        <strain evidence="2">AATW-2023a</strain>
        <tissue evidence="2">Whole specimen</tissue>
    </source>
</reference>
<gene>
    <name evidence="2" type="ORF">SNE40_002844</name>
</gene>
<protein>
    <recommendedName>
        <fullName evidence="1">DH domain-containing protein</fullName>
    </recommendedName>
</protein>
<dbReference type="SMART" id="SM00325">
    <property type="entry name" value="RhoGEF"/>
    <property type="match status" value="1"/>
</dbReference>
<dbReference type="PANTHER" id="PTHR22834:SF20">
    <property type="entry name" value="SH3 DOMAIN-CONTAINING PROTEIN"/>
    <property type="match status" value="1"/>
</dbReference>
<sequence>MMGIDYGHLFGNMEEIADVSQCFLNSLETAVLGKRFDEQIVGTSFVKYAEDMKNTYAPYCRNHDEVITTLEKYNAVPVIKEYFQRIITKMKEKCNVFDLDALLIKPIQRILKYPLLLGELLRVC</sequence>
<dbReference type="GO" id="GO:0005737">
    <property type="term" value="C:cytoplasm"/>
    <property type="evidence" value="ECO:0007669"/>
    <property type="project" value="TreeGrafter"/>
</dbReference>
<dbReference type="CDD" id="cd00160">
    <property type="entry name" value="RhoGEF"/>
    <property type="match status" value="1"/>
</dbReference>
<dbReference type="InterPro" id="IPR035899">
    <property type="entry name" value="DBL_dom_sf"/>
</dbReference>
<evidence type="ECO:0000259" key="1">
    <source>
        <dbReference type="PROSITE" id="PS50010"/>
    </source>
</evidence>
<dbReference type="PANTHER" id="PTHR22834">
    <property type="entry name" value="NUCLEAR FUSION PROTEIN FUS2"/>
    <property type="match status" value="1"/>
</dbReference>
<dbReference type="PROSITE" id="PS50010">
    <property type="entry name" value="DH_2"/>
    <property type="match status" value="1"/>
</dbReference>
<dbReference type="GO" id="GO:0005085">
    <property type="term" value="F:guanyl-nucleotide exchange factor activity"/>
    <property type="evidence" value="ECO:0007669"/>
    <property type="project" value="InterPro"/>
</dbReference>
<dbReference type="InterPro" id="IPR051492">
    <property type="entry name" value="Dynamin-Rho_GEF"/>
</dbReference>
<proteinExistence type="predicted"/>
<dbReference type="EMBL" id="JAZGQO010000002">
    <property type="protein sequence ID" value="KAK6191099.1"/>
    <property type="molecule type" value="Genomic_DNA"/>
</dbReference>
<dbReference type="Pfam" id="PF00621">
    <property type="entry name" value="RhoGEF"/>
    <property type="match status" value="1"/>
</dbReference>